<feature type="transmembrane region" description="Helical" evidence="6">
    <location>
        <begin position="436"/>
        <end position="454"/>
    </location>
</feature>
<feature type="transmembrane region" description="Helical" evidence="6">
    <location>
        <begin position="127"/>
        <end position="148"/>
    </location>
</feature>
<dbReference type="GO" id="GO:0005886">
    <property type="term" value="C:plasma membrane"/>
    <property type="evidence" value="ECO:0007669"/>
    <property type="project" value="UniProtKB-SubCell"/>
</dbReference>
<feature type="transmembrane region" description="Helical" evidence="6">
    <location>
        <begin position="160"/>
        <end position="181"/>
    </location>
</feature>
<feature type="transmembrane region" description="Helical" evidence="6">
    <location>
        <begin position="226"/>
        <end position="247"/>
    </location>
</feature>
<evidence type="ECO:0000256" key="2">
    <source>
        <dbReference type="ARBA" id="ARBA00022475"/>
    </source>
</evidence>
<feature type="transmembrane region" description="Helical" evidence="6">
    <location>
        <begin position="48"/>
        <end position="73"/>
    </location>
</feature>
<organism evidence="7 8">
    <name type="scientific">Mangrovibacterium diazotrophicum</name>
    <dbReference type="NCBI Taxonomy" id="1261403"/>
    <lineage>
        <taxon>Bacteria</taxon>
        <taxon>Pseudomonadati</taxon>
        <taxon>Bacteroidota</taxon>
        <taxon>Bacteroidia</taxon>
        <taxon>Marinilabiliales</taxon>
        <taxon>Prolixibacteraceae</taxon>
        <taxon>Mangrovibacterium</taxon>
    </lineage>
</organism>
<keyword evidence="3 6" id="KW-0812">Transmembrane</keyword>
<keyword evidence="5 6" id="KW-0472">Membrane</keyword>
<keyword evidence="2" id="KW-1003">Cell membrane</keyword>
<comment type="caution">
    <text evidence="7">The sequence shown here is derived from an EMBL/GenBank/DDBJ whole genome shotgun (WGS) entry which is preliminary data.</text>
</comment>
<keyword evidence="4 6" id="KW-1133">Transmembrane helix</keyword>
<feature type="transmembrane region" description="Helical" evidence="6">
    <location>
        <begin position="94"/>
        <end position="115"/>
    </location>
</feature>
<sequence length="510" mass="57681">MSTSANNKRIAKNTMMLYIRMLLTMGVSLYTVRVVLDTLGTIDYGLYNVVGGVVTMFAFLSGTMASASQRFFAFELGRNNMGKLTQTFSMTMNIYLIIAVIIVVLAETVGLWFLTHKMTIPPERMDAAQWVFHFSILTFMMTMFTIPYNAAIIVQEKMTVYAYVSILEVVLKLILVFLLVFSPYDKLKLYSVLMFSVTTLVTLIYRTYCKRKFQHYRYSFFWDKALFYKLIGYSGWNLFGALAGMFNNQGVNIILNLFFGPTINAARAIAYQVSAAINRFAQNFMTATRPQIVKHYAGGENKQMLKLVFQSSKLSFFLLFIISMPMLLETNFIIGLWLKKVPEYVTLFTRLVILTALIDSLSLPLMTAAQATGKIRKYQTAVGGTMLLALPVSYFLLLGGFPPETVMYVAIVNSVICLFLRLLILKDLVELPVKKYLMEVILPSLSAALVAYAVPSILSSQIPRSMARVFIVGFTGIITSTLAIYLIALTMNEKRYILETLHKLKTRRNA</sequence>
<feature type="transmembrane region" description="Helical" evidence="6">
    <location>
        <begin position="405"/>
        <end position="424"/>
    </location>
</feature>
<dbReference type="PANTHER" id="PTHR30250">
    <property type="entry name" value="PST FAMILY PREDICTED COLANIC ACID TRANSPORTER"/>
    <property type="match status" value="1"/>
</dbReference>
<comment type="subcellular location">
    <subcellularLocation>
        <location evidence="1">Cell membrane</location>
        <topology evidence="1">Multi-pass membrane protein</topology>
    </subcellularLocation>
</comment>
<dbReference type="PANTHER" id="PTHR30250:SF26">
    <property type="entry name" value="PSMA PROTEIN"/>
    <property type="match status" value="1"/>
</dbReference>
<feature type="transmembrane region" description="Helical" evidence="6">
    <location>
        <begin position="314"/>
        <end position="338"/>
    </location>
</feature>
<evidence type="ECO:0000313" key="8">
    <source>
        <dbReference type="Proteomes" id="UP000283387"/>
    </source>
</evidence>
<dbReference type="InterPro" id="IPR050833">
    <property type="entry name" value="Poly_Biosynth_Transport"/>
</dbReference>
<keyword evidence="8" id="KW-1185">Reference proteome</keyword>
<gene>
    <name evidence="7" type="ORF">BC643_2364</name>
</gene>
<dbReference type="Pfam" id="PF01943">
    <property type="entry name" value="Polysacc_synt"/>
    <property type="match status" value="1"/>
</dbReference>
<feature type="transmembrane region" description="Helical" evidence="6">
    <location>
        <begin position="187"/>
        <end position="205"/>
    </location>
</feature>
<evidence type="ECO:0000256" key="3">
    <source>
        <dbReference type="ARBA" id="ARBA00022692"/>
    </source>
</evidence>
<dbReference type="RefSeq" id="WP_120273252.1">
    <property type="nucleotide sequence ID" value="NZ_RAPN01000001.1"/>
</dbReference>
<dbReference type="AlphaFoldDB" id="A0A419W951"/>
<name>A0A419W951_9BACT</name>
<dbReference type="EMBL" id="RAPN01000001">
    <property type="protein sequence ID" value="RKD91995.1"/>
    <property type="molecule type" value="Genomic_DNA"/>
</dbReference>
<dbReference type="Proteomes" id="UP000283387">
    <property type="component" value="Unassembled WGS sequence"/>
</dbReference>
<feature type="transmembrane region" description="Helical" evidence="6">
    <location>
        <begin position="253"/>
        <end position="270"/>
    </location>
</feature>
<feature type="transmembrane region" description="Helical" evidence="6">
    <location>
        <begin position="344"/>
        <end position="366"/>
    </location>
</feature>
<dbReference type="InterPro" id="IPR002797">
    <property type="entry name" value="Polysacc_synth"/>
</dbReference>
<proteinExistence type="predicted"/>
<feature type="transmembrane region" description="Helical" evidence="6">
    <location>
        <begin position="17"/>
        <end position="36"/>
    </location>
</feature>
<evidence type="ECO:0000313" key="7">
    <source>
        <dbReference type="EMBL" id="RKD91995.1"/>
    </source>
</evidence>
<evidence type="ECO:0000256" key="5">
    <source>
        <dbReference type="ARBA" id="ARBA00023136"/>
    </source>
</evidence>
<evidence type="ECO:0000256" key="4">
    <source>
        <dbReference type="ARBA" id="ARBA00022989"/>
    </source>
</evidence>
<feature type="transmembrane region" description="Helical" evidence="6">
    <location>
        <begin position="378"/>
        <end position="399"/>
    </location>
</feature>
<feature type="transmembrane region" description="Helical" evidence="6">
    <location>
        <begin position="466"/>
        <end position="488"/>
    </location>
</feature>
<evidence type="ECO:0000256" key="6">
    <source>
        <dbReference type="SAM" id="Phobius"/>
    </source>
</evidence>
<dbReference type="OrthoDB" id="5365632at2"/>
<protein>
    <submittedName>
        <fullName evidence="7">Na+-driven multidrug efflux pump</fullName>
    </submittedName>
</protein>
<evidence type="ECO:0000256" key="1">
    <source>
        <dbReference type="ARBA" id="ARBA00004651"/>
    </source>
</evidence>
<accession>A0A419W951</accession>
<reference evidence="7 8" key="1">
    <citation type="submission" date="2018-09" db="EMBL/GenBank/DDBJ databases">
        <title>Genomic Encyclopedia of Archaeal and Bacterial Type Strains, Phase II (KMG-II): from individual species to whole genera.</title>
        <authorList>
            <person name="Goeker M."/>
        </authorList>
    </citation>
    <scope>NUCLEOTIDE SEQUENCE [LARGE SCALE GENOMIC DNA]</scope>
    <source>
        <strain evidence="7 8">DSM 27148</strain>
    </source>
</reference>